<feature type="region of interest" description="Disordered" evidence="1">
    <location>
        <begin position="88"/>
        <end position="107"/>
    </location>
</feature>
<evidence type="ECO:0000313" key="3">
    <source>
        <dbReference type="Proteomes" id="UP000604046"/>
    </source>
</evidence>
<organism evidence="2 3">
    <name type="scientific">Symbiodinium natans</name>
    <dbReference type="NCBI Taxonomy" id="878477"/>
    <lineage>
        <taxon>Eukaryota</taxon>
        <taxon>Sar</taxon>
        <taxon>Alveolata</taxon>
        <taxon>Dinophyceae</taxon>
        <taxon>Suessiales</taxon>
        <taxon>Symbiodiniaceae</taxon>
        <taxon>Symbiodinium</taxon>
    </lineage>
</organism>
<dbReference type="InterPro" id="IPR003774">
    <property type="entry name" value="AlgH-like"/>
</dbReference>
<dbReference type="OrthoDB" id="409362at2759"/>
<dbReference type="AlphaFoldDB" id="A0A812UP29"/>
<name>A0A812UP29_9DINO</name>
<evidence type="ECO:0000313" key="2">
    <source>
        <dbReference type="EMBL" id="CAE7571533.1"/>
    </source>
</evidence>
<dbReference type="Pfam" id="PF02622">
    <property type="entry name" value="DUF179"/>
    <property type="match status" value="1"/>
</dbReference>
<evidence type="ECO:0000256" key="1">
    <source>
        <dbReference type="SAM" id="MobiDB-lite"/>
    </source>
</evidence>
<comment type="caution">
    <text evidence="2">The sequence shown here is derived from an EMBL/GenBank/DDBJ whole genome shotgun (WGS) entry which is preliminary data.</text>
</comment>
<protein>
    <submittedName>
        <fullName evidence="2">Uncharacterized protein</fullName>
    </submittedName>
</protein>
<dbReference type="GO" id="GO:0005829">
    <property type="term" value="C:cytosol"/>
    <property type="evidence" value="ECO:0007669"/>
    <property type="project" value="TreeGrafter"/>
</dbReference>
<dbReference type="Proteomes" id="UP000604046">
    <property type="component" value="Unassembled WGS sequence"/>
</dbReference>
<dbReference type="Gene3D" id="3.40.1740.10">
    <property type="entry name" value="VC0467-like"/>
    <property type="match status" value="1"/>
</dbReference>
<keyword evidence="3" id="KW-1185">Reference proteome</keyword>
<dbReference type="SUPFAM" id="SSF143456">
    <property type="entry name" value="VC0467-like"/>
    <property type="match status" value="1"/>
</dbReference>
<gene>
    <name evidence="2" type="ORF">SNAT2548_LOCUS32559</name>
</gene>
<dbReference type="EMBL" id="CAJNDS010002715">
    <property type="protein sequence ID" value="CAE7571533.1"/>
    <property type="molecule type" value="Genomic_DNA"/>
</dbReference>
<sequence length="362" mass="40707">MLWFMKKDDKIRHLVLLFTLVTLFLLRLLSLAVFHNPLESLGTEQRALSLFQSLEVDVNMEVTAGLRLYVQEAQELYRRFSEARQVMSEIQSQQEQEDEEQHDSDAEASLAGVPQLLKSFDPLGHYQILPGDFLMTHPISCIREPVFDQAVVILHTNSDHPLTDSGLVRGLVLNKRLNTTFKQLLERAQDPQDKNWAERLSAMPASAELRVFRGGPVIVGSSLQPNLEWVHSFPEISEAQQVSQGVWFGGKLEEILERAAACEGTPPVRIMLGYSAWSTLQLQIELECGVWCRARAPQDAPQKGANDAPSVSARLCFAEEGAQAWKTALLQAGQDLLAHFPRAPGIDTRIRGHMKRHETTLR</sequence>
<dbReference type="PANTHER" id="PTHR30327:SF1">
    <property type="entry name" value="UPF0301 PROTEIN YQGE"/>
    <property type="match status" value="1"/>
</dbReference>
<proteinExistence type="predicted"/>
<accession>A0A812UP29</accession>
<reference evidence="2" key="1">
    <citation type="submission" date="2021-02" db="EMBL/GenBank/DDBJ databases">
        <authorList>
            <person name="Dougan E. K."/>
            <person name="Rhodes N."/>
            <person name="Thang M."/>
            <person name="Chan C."/>
        </authorList>
    </citation>
    <scope>NUCLEOTIDE SEQUENCE</scope>
</reference>
<dbReference type="PANTHER" id="PTHR30327">
    <property type="entry name" value="UNCHARACTERIZED PROTEIN YQGE"/>
    <property type="match status" value="1"/>
</dbReference>